<sequence length="1323" mass="149347">MACYYLVISSTHLSNGHFRGIKGVFRGPLRRNGSSLPGYTGKEKAIANALEDLKANFYCELCDKQYHKHQEFDNHINSYDHAHKQRLKELKQREFARNVASKSWKDERKQEKALKRLHQLAELRKQSECASRSDPLFKALRTAIGKCPREEMITFKDGRRTADTKCASLREGKILPNRMSEEQQELSQNTGPSYVACCPSPGSLISRPTSEDNSGSHRAGVSFCFSKKALLKLELSASVFHESTEETNDCRKPRHPKANQPTENIRPLAHLGDDSEDSNVLTFPQGESGSTEASVPSATSQMFKQSKDENKGTEAIGSNQSLNSVEIEVTDVTDVASASSTKETEKSSQVDVANQCQTSSVQTQQNSSQRSGDVLIYQPTEFSVQKPTEQEHASELNYNHNVVKAENSLETSNIVFESMETDTSNSLINDTSPKTSFLHVLSKDGSTSLQWPTELLLFTKTQPTISYGCNPLYFDFKLFKTNKTAKRDEANTENNEELLKTKSMIKNENSGLLRDTSMPITKYNLSLKPTKITCPLDNLAQEKCDSSKNKIETKESRQKSSKYLNENACKQFLNPEDQQKDVGIQHCSESQKQKISLKRHLDDRENIVLCGINARNSIFCLNSKAKKLKRSKCGLINLENKYETQECCTFPLQEYDHNNGIIDDEKDSHDSYVSYKSSSYDRSPDFECNERSVQDCRYSSSGWHSTYSDTSIVSTTSNYTNAFSDHNLSGHNTSNHMSFFCKRKCSAMEGLNGKHNYIRSSDDKHGHFFHTSQRIKDSVNTQKHKISKQTLKQSSHHSCKSKQSKKDQPRHCQKYKERRGRDFMEGSHFKPFSSSESSGYRGSECGSPGSFANAKVHFLHKTNRGSNNGNSRYHGTIRTEEPLHDSIQNTVLHSKNDDDRLSMHSLENNTGDEKMSSIDNSRLEKAQSNKQEENANTPEGFSKNCGMDMKHYSESFFNIKLPPSVRDSEIRPFYERTSLVNEGSKTNNEDAAVENGVNKNRVGESQKYELSVTTPTDYNSFFKDIIHIGTECHCGSTEIQRAVEGPLISQVQPFIQSCDPVPKDFHGAFQSKNYSVSTNSVDTKEQRRLPEENMSSNPREGNSDRCYDRSMQSYFEEDHKLQEYNKSVSPLAPQSITFSSDEVDKYRILQMQAQQHMQKQLFSKHLKVLPAAAPAAFSTTSAFQPIPIQHHASITTIHHSFLQHYAHPASVHHHTNRFPLTHIYPHSHSRFIPISLSALTPTIFPTHPAFLTGYPIHVLSATAIHPSQLTMQPFPHAALIPTLIAPHLGTGVTSSIHLHPLIHPMFHRQDFHHQSGFGHSHLN</sequence>
<feature type="compositionally biased region" description="Low complexity" evidence="4">
    <location>
        <begin position="354"/>
        <end position="371"/>
    </location>
</feature>
<dbReference type="Proteomes" id="UP000515159">
    <property type="component" value="Chromosome 2"/>
</dbReference>
<feature type="compositionally biased region" description="Polar residues" evidence="4">
    <location>
        <begin position="278"/>
        <end position="304"/>
    </location>
</feature>
<feature type="compositionally biased region" description="Basic and acidic residues" evidence="4">
    <location>
        <begin position="819"/>
        <end position="828"/>
    </location>
</feature>
<evidence type="ECO:0000256" key="4">
    <source>
        <dbReference type="SAM" id="MobiDB-lite"/>
    </source>
</evidence>
<dbReference type="InterPro" id="IPR013087">
    <property type="entry name" value="Znf_C2H2_type"/>
</dbReference>
<evidence type="ECO:0000256" key="3">
    <source>
        <dbReference type="ARBA" id="ARBA00022833"/>
    </source>
</evidence>
<dbReference type="FunCoup" id="A0A6P8QK48">
    <property type="interactions" value="541"/>
</dbReference>
<evidence type="ECO:0000256" key="1">
    <source>
        <dbReference type="ARBA" id="ARBA00022723"/>
    </source>
</evidence>
<reference evidence="7" key="1">
    <citation type="submission" date="2025-08" db="UniProtKB">
        <authorList>
            <consortium name="RefSeq"/>
        </authorList>
    </citation>
    <scope>IDENTIFICATION</scope>
</reference>
<keyword evidence="3" id="KW-0862">Zinc</keyword>
<feature type="region of interest" description="Disordered" evidence="4">
    <location>
        <begin position="243"/>
        <end position="319"/>
    </location>
</feature>
<dbReference type="InParanoid" id="A0A6P8QK48"/>
<dbReference type="GO" id="GO:0005634">
    <property type="term" value="C:nucleus"/>
    <property type="evidence" value="ECO:0007669"/>
    <property type="project" value="TreeGrafter"/>
</dbReference>
<keyword evidence="6" id="KW-1185">Reference proteome</keyword>
<dbReference type="GO" id="GO:0008270">
    <property type="term" value="F:zinc ion binding"/>
    <property type="evidence" value="ECO:0007669"/>
    <property type="project" value="UniProtKB-KW"/>
</dbReference>
<evidence type="ECO:0000259" key="5">
    <source>
        <dbReference type="PROSITE" id="PS00028"/>
    </source>
</evidence>
<feature type="compositionally biased region" description="Basic and acidic residues" evidence="4">
    <location>
        <begin position="911"/>
        <end position="933"/>
    </location>
</feature>
<feature type="domain" description="C2H2-type" evidence="5">
    <location>
        <begin position="59"/>
        <end position="81"/>
    </location>
</feature>
<proteinExistence type="predicted"/>
<feature type="region of interest" description="Disordered" evidence="4">
    <location>
        <begin position="336"/>
        <end position="372"/>
    </location>
</feature>
<dbReference type="KEGG" id="gsh:117354182"/>
<evidence type="ECO:0000256" key="2">
    <source>
        <dbReference type="ARBA" id="ARBA00022771"/>
    </source>
</evidence>
<feature type="region of interest" description="Disordered" evidence="4">
    <location>
        <begin position="861"/>
        <end position="941"/>
    </location>
</feature>
<gene>
    <name evidence="7" type="primary">ZNF804B</name>
</gene>
<evidence type="ECO:0000313" key="7">
    <source>
        <dbReference type="RefSeq" id="XP_033787086.1"/>
    </source>
</evidence>
<feature type="compositionally biased region" description="Basic residues" evidence="4">
    <location>
        <begin position="794"/>
        <end position="803"/>
    </location>
</feature>
<organism evidence="6 7">
    <name type="scientific">Geotrypetes seraphini</name>
    <name type="common">Gaboon caecilian</name>
    <name type="synonym">Caecilia seraphini</name>
    <dbReference type="NCBI Taxonomy" id="260995"/>
    <lineage>
        <taxon>Eukaryota</taxon>
        <taxon>Metazoa</taxon>
        <taxon>Chordata</taxon>
        <taxon>Craniata</taxon>
        <taxon>Vertebrata</taxon>
        <taxon>Euteleostomi</taxon>
        <taxon>Amphibia</taxon>
        <taxon>Gymnophiona</taxon>
        <taxon>Geotrypetes</taxon>
    </lineage>
</organism>
<dbReference type="InterPro" id="IPR052445">
    <property type="entry name" value="ZnF-G_patch_domain"/>
</dbReference>
<dbReference type="GeneID" id="117354182"/>
<name>A0A6P8QK48_GEOSA</name>
<keyword evidence="2" id="KW-0863">Zinc-finger</keyword>
<protein>
    <submittedName>
        <fullName evidence="7">Zinc finger protein 804B isoform X1</fullName>
    </submittedName>
</protein>
<feature type="compositionally biased region" description="Low complexity" evidence="4">
    <location>
        <begin position="833"/>
        <end position="846"/>
    </location>
</feature>
<keyword evidence="1" id="KW-0479">Metal-binding</keyword>
<feature type="region of interest" description="Disordered" evidence="4">
    <location>
        <begin position="1075"/>
        <end position="1106"/>
    </location>
</feature>
<feature type="compositionally biased region" description="Basic and acidic residues" evidence="4">
    <location>
        <begin position="1082"/>
        <end position="1091"/>
    </location>
</feature>
<feature type="region of interest" description="Disordered" evidence="4">
    <location>
        <begin position="775"/>
        <end position="846"/>
    </location>
</feature>
<feature type="compositionally biased region" description="Polar residues" evidence="4">
    <location>
        <begin position="864"/>
        <end position="873"/>
    </location>
</feature>
<dbReference type="CTD" id="219578"/>
<dbReference type="InterPro" id="IPR036236">
    <property type="entry name" value="Znf_C2H2_sf"/>
</dbReference>
<evidence type="ECO:0000313" key="6">
    <source>
        <dbReference type="Proteomes" id="UP000515159"/>
    </source>
</evidence>
<dbReference type="OrthoDB" id="4822at2759"/>
<accession>A0A6P8QK48</accession>
<dbReference type="RefSeq" id="XP_033787086.1">
    <property type="nucleotide sequence ID" value="XM_033931195.1"/>
</dbReference>
<dbReference type="PANTHER" id="PTHR17614:SF12">
    <property type="entry name" value="ZINC FINGER PROTEIN 804B"/>
    <property type="match status" value="1"/>
</dbReference>
<dbReference type="SUPFAM" id="SSF57667">
    <property type="entry name" value="beta-beta-alpha zinc fingers"/>
    <property type="match status" value="1"/>
</dbReference>
<dbReference type="PANTHER" id="PTHR17614">
    <property type="entry name" value="ZINC FINGER-CONTAINING"/>
    <property type="match status" value="1"/>
</dbReference>
<dbReference type="PROSITE" id="PS00028">
    <property type="entry name" value="ZINC_FINGER_C2H2_1"/>
    <property type="match status" value="1"/>
</dbReference>